<evidence type="ECO:0000256" key="4">
    <source>
        <dbReference type="ARBA" id="ARBA00022691"/>
    </source>
</evidence>
<dbReference type="PRINTS" id="PR00507">
    <property type="entry name" value="N12N6MTFRASE"/>
</dbReference>
<organism evidence="8 9">
    <name type="scientific">Acinetobacter baylyi</name>
    <dbReference type="NCBI Taxonomy" id="202950"/>
    <lineage>
        <taxon>Bacteria</taxon>
        <taxon>Pseudomonadati</taxon>
        <taxon>Pseudomonadota</taxon>
        <taxon>Gammaproteobacteria</taxon>
        <taxon>Moraxellales</taxon>
        <taxon>Moraxellaceae</taxon>
        <taxon>Acinetobacter</taxon>
    </lineage>
</organism>
<dbReference type="GO" id="GO:0008168">
    <property type="term" value="F:methyltransferase activity"/>
    <property type="evidence" value="ECO:0007669"/>
    <property type="project" value="UniProtKB-KW"/>
</dbReference>
<proteinExistence type="predicted"/>
<evidence type="ECO:0000256" key="3">
    <source>
        <dbReference type="ARBA" id="ARBA00022679"/>
    </source>
</evidence>
<dbReference type="InterPro" id="IPR002052">
    <property type="entry name" value="DNA_methylase_N6_adenine_CS"/>
</dbReference>
<keyword evidence="9" id="KW-1185">Reference proteome</keyword>
<evidence type="ECO:0000256" key="6">
    <source>
        <dbReference type="SAM" id="Coils"/>
    </source>
</evidence>
<dbReference type="GO" id="GO:0032259">
    <property type="term" value="P:methylation"/>
    <property type="evidence" value="ECO:0007669"/>
    <property type="project" value="UniProtKB-KW"/>
</dbReference>
<dbReference type="InterPro" id="IPR029063">
    <property type="entry name" value="SAM-dependent_MTases_sf"/>
</dbReference>
<name>A0ABU0URC5_ACIBI</name>
<keyword evidence="2 8" id="KW-0489">Methyltransferase</keyword>
<feature type="coiled-coil region" evidence="6">
    <location>
        <begin position="1111"/>
        <end position="1148"/>
    </location>
</feature>
<dbReference type="EMBL" id="JAUTBK010000001">
    <property type="protein sequence ID" value="MDQ1207092.1"/>
    <property type="molecule type" value="Genomic_DNA"/>
</dbReference>
<evidence type="ECO:0000256" key="2">
    <source>
        <dbReference type="ARBA" id="ARBA00022603"/>
    </source>
</evidence>
<evidence type="ECO:0000256" key="5">
    <source>
        <dbReference type="ARBA" id="ARBA00047942"/>
    </source>
</evidence>
<dbReference type="Pfam" id="PF07669">
    <property type="entry name" value="Eco57I"/>
    <property type="match status" value="1"/>
</dbReference>
<evidence type="ECO:0000256" key="1">
    <source>
        <dbReference type="ARBA" id="ARBA00011900"/>
    </source>
</evidence>
<sequence>MNTSNIKKYAPQARNDFIEAMRKQAAKYGITADSILPAEQKGDLLLIGDQVFPLSVMKSRDKLIKRIQTSSFEQTVDYIAYSWFNRLCAIRYMECKGLLDHGRRVLSSADGSAGLPQILEECLDIDLPGLDASRVAELKLDGNKDEELYRELLLAQCHALNQVMPLLFEQVSDESELLLPDNLTKTDSLIRDLVSSIPEEDWSDVQIIGWLYQFYISEKKDQVIGKVVKSEDIPAATQLFTPNWIVKYLVQNSVGRLWMMAHPESTLASSWEYYIQPAEQSNEVNAQLKQLINLRISEDGDTLNPESITVLDPACGSGHILVEAYDCLKAIYLERGYRSRDIPRLILENNLYGIDIDTRAAQLASFALLMKAREDDRRLFSNPPKLNIIALQGSQPERLDAFSQDLASTDIAQADLKDLLDLFEHASTLGSLIQIPQAFAKKLPDLEAKLNTASESGDIFAQQSAQELLPLVQQAKLLDQQYDAVIANPPYMSNKYLNPNLKTYLKKNYQGYEKDLFSAFMIRDLQLTKESGQLGFMSPFVWMFISSYENLRAHFIDQATITSLIQLEYSGFDGATVPICTFTLAKAHIKGFTGSYIRLSDFRGSENQAPKTLEAINNPSCGWFFNAKPDDFKKIPGSPIAYWMPKNLKNIFKVSEKLGDIAPVKKGLVTSDNNRFLRTWYEVNIGKTNFTCDSRKTSYTCGAKWFPINSGGEFRKWYGNNETLINWELDGKEIIEYNADLYGSASRQIQNTQYYFKEALTWSNITSGRFGIRATGKGYIFGCAGTVALPKEGDFYYIAALLNSHIANYLLQIFNPTLNFVVANIASLAVVTLPNYKINITDNTKSLIHFAKTNWDSYETSWDFSLNPIICTQQPNLEQAFNSWEQQNAYAVAEMKRLEEENNKLFIDAYGLEDELTPDVPDEQITLTRADREKDSQRLVSYALGCMMGRYSLDEPGLIYAHAGNQDFDASRYQTFPADADGIIPLTEMHWFEDDAAHRIQEFLTAVWGKDTLDANMQWLAESLDKKANETAEDTIRRYLASKFYKEHMQTYKKRPIYWLFSSGKQGAFQALVYLHRYNESTLARMRTEYVMPLISKMSAMANSLQSEIENSDSAAEIKRKEKELQNLHKQQAELSSFEEKLRHYADQRISLDLDDGVKVNYGRFGDLLADVKAVTGEK</sequence>
<comment type="caution">
    <text evidence="8">The sequence shown here is derived from an EMBL/GenBank/DDBJ whole genome shotgun (WGS) entry which is preliminary data.</text>
</comment>
<accession>A0ABU0URC5</accession>
<keyword evidence="6" id="KW-0175">Coiled coil</keyword>
<feature type="domain" description="Type II methyltransferase M.TaqI-like" evidence="7">
    <location>
        <begin position="349"/>
        <end position="569"/>
    </location>
</feature>
<dbReference type="Gene3D" id="3.40.50.150">
    <property type="entry name" value="Vaccinia Virus protein VP39"/>
    <property type="match status" value="1"/>
</dbReference>
<dbReference type="InterPro" id="IPR011639">
    <property type="entry name" value="MethylTrfase_TaqI-like_dom"/>
</dbReference>
<gene>
    <name evidence="8" type="ORF">QE380_000015</name>
</gene>
<evidence type="ECO:0000259" key="7">
    <source>
        <dbReference type="Pfam" id="PF07669"/>
    </source>
</evidence>
<dbReference type="Proteomes" id="UP001233360">
    <property type="component" value="Unassembled WGS sequence"/>
</dbReference>
<keyword evidence="3" id="KW-0808">Transferase</keyword>
<dbReference type="PANTHER" id="PTHR33841">
    <property type="entry name" value="DNA METHYLTRANSFERASE YEEA-RELATED"/>
    <property type="match status" value="1"/>
</dbReference>
<evidence type="ECO:0000313" key="9">
    <source>
        <dbReference type="Proteomes" id="UP001233360"/>
    </source>
</evidence>
<evidence type="ECO:0000313" key="8">
    <source>
        <dbReference type="EMBL" id="MDQ1207092.1"/>
    </source>
</evidence>
<dbReference type="EC" id="2.1.1.72" evidence="1"/>
<keyword evidence="4" id="KW-0949">S-adenosyl-L-methionine</keyword>
<dbReference type="InterPro" id="IPR047939">
    <property type="entry name" value="BREX_1_PglX"/>
</dbReference>
<dbReference type="PROSITE" id="PS00092">
    <property type="entry name" value="N6_MTASE"/>
    <property type="match status" value="1"/>
</dbReference>
<dbReference type="NCBIfam" id="NF033452">
    <property type="entry name" value="BREX_1_MTaseX"/>
    <property type="match status" value="1"/>
</dbReference>
<protein>
    <recommendedName>
        <fullName evidence="1">site-specific DNA-methyltransferase (adenine-specific)</fullName>
        <ecNumber evidence="1">2.1.1.72</ecNumber>
    </recommendedName>
</protein>
<reference evidence="8 9" key="1">
    <citation type="submission" date="2023-07" db="EMBL/GenBank/DDBJ databases">
        <title>Functional and genomic diversity of the sorghum phyllosphere microbiome.</title>
        <authorList>
            <person name="Shade A."/>
        </authorList>
    </citation>
    <scope>NUCLEOTIDE SEQUENCE [LARGE SCALE GENOMIC DNA]</scope>
    <source>
        <strain evidence="8 9">SORGH_AS_0887</strain>
    </source>
</reference>
<dbReference type="PANTHER" id="PTHR33841:SF1">
    <property type="entry name" value="DNA METHYLTRANSFERASE A"/>
    <property type="match status" value="1"/>
</dbReference>
<dbReference type="SUPFAM" id="SSF53335">
    <property type="entry name" value="S-adenosyl-L-methionine-dependent methyltransferases"/>
    <property type="match status" value="1"/>
</dbReference>
<comment type="catalytic activity">
    <reaction evidence="5">
        <text>a 2'-deoxyadenosine in DNA + S-adenosyl-L-methionine = an N(6)-methyl-2'-deoxyadenosine in DNA + S-adenosyl-L-homocysteine + H(+)</text>
        <dbReference type="Rhea" id="RHEA:15197"/>
        <dbReference type="Rhea" id="RHEA-COMP:12418"/>
        <dbReference type="Rhea" id="RHEA-COMP:12419"/>
        <dbReference type="ChEBI" id="CHEBI:15378"/>
        <dbReference type="ChEBI" id="CHEBI:57856"/>
        <dbReference type="ChEBI" id="CHEBI:59789"/>
        <dbReference type="ChEBI" id="CHEBI:90615"/>
        <dbReference type="ChEBI" id="CHEBI:90616"/>
        <dbReference type="EC" id="2.1.1.72"/>
    </reaction>
</comment>
<dbReference type="InterPro" id="IPR050953">
    <property type="entry name" value="N4_N6_ade-DNA_methylase"/>
</dbReference>
<dbReference type="RefSeq" id="WP_307001050.1">
    <property type="nucleotide sequence ID" value="NZ_JAUTBK010000001.1"/>
</dbReference>
<feature type="coiled-coil region" evidence="6">
    <location>
        <begin position="881"/>
        <end position="915"/>
    </location>
</feature>